<name>A0A8S5Q1M7_9CAUD</name>
<evidence type="ECO:0000256" key="4">
    <source>
        <dbReference type="ARBA" id="ARBA00023204"/>
    </source>
</evidence>
<dbReference type="PANTHER" id="PTHR11264">
    <property type="entry name" value="URACIL-DNA GLYCOSYLASE"/>
    <property type="match status" value="1"/>
</dbReference>
<evidence type="ECO:0000259" key="6">
    <source>
        <dbReference type="Pfam" id="PF03167"/>
    </source>
</evidence>
<keyword evidence="4" id="KW-0234">DNA repair</keyword>
<dbReference type="PROSITE" id="PS00130">
    <property type="entry name" value="U_DNA_GLYCOSYLASE"/>
    <property type="match status" value="1"/>
</dbReference>
<dbReference type="EMBL" id="BK015552">
    <property type="protein sequence ID" value="DAE12428.1"/>
    <property type="molecule type" value="Genomic_DNA"/>
</dbReference>
<sequence>MTIQEYFGDWCKVVDIVEAERLTKRLVNSKQVICPKIKDIFKAFTLCSLHDLKVVVLGQDPYPDIRNGKPTATGVAFGNSSDTLECNYSPSLDVLMESVIDFTRPHGNIIFDPSLEKWEAQGVLLLNSALTCQAGKIGSHSLMWRPFIKSFLTNLSMYDSGIIYVLMGSEAQSFEPYINSKYNHIIKIKHPSWYARTHTKMPSDLWHQINDILKGHYGFGVEWYKEYNFLNKEENEEVFFAGDC</sequence>
<feature type="domain" description="Uracil-DNA glycosylase-like" evidence="6">
    <location>
        <begin position="47"/>
        <end position="213"/>
    </location>
</feature>
<dbReference type="InterPro" id="IPR005122">
    <property type="entry name" value="Uracil-DNA_glycosylase-like"/>
</dbReference>
<protein>
    <recommendedName>
        <fullName evidence="6">Uracil-DNA glycosylase-like domain-containing protein</fullName>
    </recommendedName>
</protein>
<dbReference type="GO" id="GO:0097510">
    <property type="term" value="P:base-excision repair, AP site formation via deaminated base removal"/>
    <property type="evidence" value="ECO:0007669"/>
    <property type="project" value="TreeGrafter"/>
</dbReference>
<dbReference type="Pfam" id="PF03167">
    <property type="entry name" value="UDG"/>
    <property type="match status" value="1"/>
</dbReference>
<dbReference type="GO" id="GO:0004844">
    <property type="term" value="F:uracil DNA N-glycosylase activity"/>
    <property type="evidence" value="ECO:0007669"/>
    <property type="project" value="InterPro"/>
</dbReference>
<dbReference type="InterPro" id="IPR036895">
    <property type="entry name" value="Uracil-DNA_glycosylase-like_sf"/>
</dbReference>
<evidence type="ECO:0000256" key="1">
    <source>
        <dbReference type="ARBA" id="ARBA00008184"/>
    </source>
</evidence>
<dbReference type="PANTHER" id="PTHR11264:SF0">
    <property type="entry name" value="URACIL-DNA GLYCOSYLASE"/>
    <property type="match status" value="1"/>
</dbReference>
<dbReference type="InterPro" id="IPR018085">
    <property type="entry name" value="Ura-DNA_Glyclase_AS"/>
</dbReference>
<feature type="active site" description="Proton acceptor" evidence="5">
    <location>
        <position position="60"/>
    </location>
</feature>
<accession>A0A8S5Q1M7</accession>
<keyword evidence="3" id="KW-0378">Hydrolase</keyword>
<comment type="similarity">
    <text evidence="1">Belongs to the uracil-DNA glycosylase (UDG) superfamily. UNG family.</text>
</comment>
<reference evidence="7" key="1">
    <citation type="journal article" date="2021" name="Proc. Natl. Acad. Sci. U.S.A.">
        <title>A Catalog of Tens of Thousands of Viruses from Human Metagenomes Reveals Hidden Associations with Chronic Diseases.</title>
        <authorList>
            <person name="Tisza M.J."/>
            <person name="Buck C.B."/>
        </authorList>
    </citation>
    <scope>NUCLEOTIDE SEQUENCE</scope>
    <source>
        <strain evidence="7">CtjK323</strain>
    </source>
</reference>
<dbReference type="CDD" id="cd10027">
    <property type="entry name" value="UDG-F1-like"/>
    <property type="match status" value="1"/>
</dbReference>
<organism evidence="7">
    <name type="scientific">CrAss-like virus sp. ctjK323</name>
    <dbReference type="NCBI Taxonomy" id="2825839"/>
    <lineage>
        <taxon>Viruses</taxon>
        <taxon>Duplodnaviria</taxon>
        <taxon>Heunggongvirae</taxon>
        <taxon>Uroviricota</taxon>
        <taxon>Caudoviricetes</taxon>
        <taxon>Crassvirales</taxon>
    </lineage>
</organism>
<dbReference type="SUPFAM" id="SSF52141">
    <property type="entry name" value="Uracil-DNA glycosylase-like"/>
    <property type="match status" value="1"/>
</dbReference>
<evidence type="ECO:0000256" key="3">
    <source>
        <dbReference type="ARBA" id="ARBA00022801"/>
    </source>
</evidence>
<dbReference type="InterPro" id="IPR002043">
    <property type="entry name" value="UDG_fam1"/>
</dbReference>
<evidence type="ECO:0000313" key="7">
    <source>
        <dbReference type="EMBL" id="DAE12428.1"/>
    </source>
</evidence>
<evidence type="ECO:0000256" key="2">
    <source>
        <dbReference type="ARBA" id="ARBA00022763"/>
    </source>
</evidence>
<dbReference type="Gene3D" id="3.40.470.10">
    <property type="entry name" value="Uracil-DNA glycosylase-like domain"/>
    <property type="match status" value="1"/>
</dbReference>
<keyword evidence="2" id="KW-0227">DNA damage</keyword>
<proteinExistence type="inferred from homology"/>
<evidence type="ECO:0000256" key="5">
    <source>
        <dbReference type="PROSITE-ProRule" id="PRU10072"/>
    </source>
</evidence>